<evidence type="ECO:0000313" key="2">
    <source>
        <dbReference type="Proteomes" id="UP000317990"/>
    </source>
</evidence>
<protein>
    <submittedName>
        <fullName evidence="1">Uncharacterized protein</fullName>
    </submittedName>
</protein>
<dbReference type="Proteomes" id="UP000317990">
    <property type="component" value="Unassembled WGS sequence"/>
</dbReference>
<accession>A0A524RMA4</accession>
<dbReference type="AlphaFoldDB" id="A0A524RMA4"/>
<gene>
    <name evidence="1" type="ORF">ERJ67_08745</name>
</gene>
<dbReference type="EMBL" id="SRMO01000084">
    <property type="protein sequence ID" value="TGG90813.1"/>
    <property type="molecule type" value="Genomic_DNA"/>
</dbReference>
<comment type="caution">
    <text evidence="1">The sequence shown here is derived from an EMBL/GenBank/DDBJ whole genome shotgun (WGS) entry which is preliminary data.</text>
</comment>
<proteinExistence type="predicted"/>
<organism evidence="1 2">
    <name type="scientific">Aphanocapsa feldmannii 277cV</name>
    <dbReference type="NCBI Taxonomy" id="2507553"/>
    <lineage>
        <taxon>Bacteria</taxon>
        <taxon>Bacillati</taxon>
        <taxon>Cyanobacteriota</taxon>
        <taxon>Cyanophyceae</taxon>
        <taxon>Oscillatoriophycideae</taxon>
        <taxon>Chroococcales</taxon>
        <taxon>Microcystaceae</taxon>
        <taxon>Aphanocapsa</taxon>
    </lineage>
</organism>
<reference evidence="1 2" key="1">
    <citation type="journal article" date="2019" name="mSystems">
        <title>Life at home and on the roam: Genomic adaptions reflect the dual lifestyle of an intracellular, facultative symbiont.</title>
        <authorList>
            <person name="Burgsdorf I."/>
        </authorList>
    </citation>
    <scope>NUCLEOTIDE SEQUENCE [LARGE SCALE GENOMIC DNA]</scope>
    <source>
        <strain evidence="1">277cV</strain>
    </source>
</reference>
<name>A0A524RMA4_9CHRO</name>
<sequence length="87" mass="9364">MAAGYQRCCRSLSGVVLFPGGVAAFCWLSRPGGPEWSGRCVDYFRCCCAFGRRLASVAVQSGDLIELRRSPAVQPSVGHEQTVVGRL</sequence>
<evidence type="ECO:0000313" key="1">
    <source>
        <dbReference type="EMBL" id="TGG90813.1"/>
    </source>
</evidence>